<dbReference type="RefSeq" id="WP_379905523.1">
    <property type="nucleotide sequence ID" value="NZ_JBHRTR010000045.1"/>
</dbReference>
<organism evidence="2 3">
    <name type="scientific">Marinibaculum pumilum</name>
    <dbReference type="NCBI Taxonomy" id="1766165"/>
    <lineage>
        <taxon>Bacteria</taxon>
        <taxon>Pseudomonadati</taxon>
        <taxon>Pseudomonadota</taxon>
        <taxon>Alphaproteobacteria</taxon>
        <taxon>Rhodospirillales</taxon>
        <taxon>Rhodospirillaceae</taxon>
        <taxon>Marinibaculum</taxon>
    </lineage>
</organism>
<evidence type="ECO:0000259" key="1">
    <source>
        <dbReference type="Pfam" id="PF13708"/>
    </source>
</evidence>
<dbReference type="InterPro" id="IPR002052">
    <property type="entry name" value="DNA_methylase_N6_adenine_CS"/>
</dbReference>
<gene>
    <name evidence="2" type="ORF">ACFOGJ_24285</name>
</gene>
<dbReference type="InterPro" id="IPR029063">
    <property type="entry name" value="SAM-dependent_MTases_sf"/>
</dbReference>
<name>A0ABV7L754_9PROT</name>
<accession>A0ABV7L754</accession>
<comment type="caution">
    <text evidence="2">The sequence shown here is derived from an EMBL/GenBank/DDBJ whole genome shotgun (WGS) entry which is preliminary data.</text>
</comment>
<dbReference type="Pfam" id="PF13708">
    <property type="entry name" value="DUF4942"/>
    <property type="match status" value="1"/>
</dbReference>
<feature type="domain" description="DUF4942" evidence="1">
    <location>
        <begin position="98"/>
        <end position="280"/>
    </location>
</feature>
<dbReference type="SUPFAM" id="SSF53335">
    <property type="entry name" value="S-adenosyl-L-methionine-dependent methyltransferases"/>
    <property type="match status" value="1"/>
</dbReference>
<keyword evidence="3" id="KW-1185">Reference proteome</keyword>
<dbReference type="EMBL" id="JBHRTR010000045">
    <property type="protein sequence ID" value="MFC3230390.1"/>
    <property type="molecule type" value="Genomic_DNA"/>
</dbReference>
<proteinExistence type="predicted"/>
<dbReference type="PRINTS" id="PR00507">
    <property type="entry name" value="N12N6MTFRASE"/>
</dbReference>
<reference evidence="3" key="1">
    <citation type="journal article" date="2019" name="Int. J. Syst. Evol. Microbiol.">
        <title>The Global Catalogue of Microorganisms (GCM) 10K type strain sequencing project: providing services to taxonomists for standard genome sequencing and annotation.</title>
        <authorList>
            <consortium name="The Broad Institute Genomics Platform"/>
            <consortium name="The Broad Institute Genome Sequencing Center for Infectious Disease"/>
            <person name="Wu L."/>
            <person name="Ma J."/>
        </authorList>
    </citation>
    <scope>NUCLEOTIDE SEQUENCE [LARGE SCALE GENOMIC DNA]</scope>
    <source>
        <strain evidence="3">KCTC 42964</strain>
    </source>
</reference>
<dbReference type="Proteomes" id="UP001595528">
    <property type="component" value="Unassembled WGS sequence"/>
</dbReference>
<evidence type="ECO:0000313" key="2">
    <source>
        <dbReference type="EMBL" id="MFC3230390.1"/>
    </source>
</evidence>
<dbReference type="PROSITE" id="PS00092">
    <property type="entry name" value="N6_MTASE"/>
    <property type="match status" value="1"/>
</dbReference>
<sequence>MHPESDTGKSTALVPRETVESIVARRAQALDLYAEAHHALEAASEALDAARTAEAALSGSANSFTFLSEKERKAFVDRLCVPPRPDFLATARRLTDIGIWGRLVELTELQRLMDKQAKDELRTQLQNEAPEATAETIYATLERFALDAGTIFRRGIANAFSSLDRRFRSHDGWKIGSRVIITRMFDDGGWWNHYSNTRDTLIDIERAFYVLEGLEQPANYGGIVGKIDAARTGGWGARQTEVESEYFTVRIFKNGNAHLWFRRDDLLRKVNKLLAEYYGEVIPHERDPDPDTGFDKVKTTPAKRFGFYPTSEGMAEDIVRNCQLYRREDQPGMTVLEPSAGTGNLARPCVKNWRAAVDCVELQDHLAAGLLAEGIYRRVWQADFLAMRPDPDKLYDRIIMNPPFDRERDIDHVLHALRFLKPDGFLAAIMSAGTEFRETKKAVHFRALMAEKRARFSDLPAGSFAHAGTYVNTCLLRVYADGRTVPY</sequence>
<dbReference type="Gene3D" id="3.40.50.150">
    <property type="entry name" value="Vaccinia Virus protein VP39"/>
    <property type="match status" value="1"/>
</dbReference>
<dbReference type="InterPro" id="IPR031339">
    <property type="entry name" value="DUF4942"/>
</dbReference>
<evidence type="ECO:0000313" key="3">
    <source>
        <dbReference type="Proteomes" id="UP001595528"/>
    </source>
</evidence>
<protein>
    <submittedName>
        <fullName evidence="2">DUF4942 domain-containing protein</fullName>
    </submittedName>
</protein>
<dbReference type="CDD" id="cd02440">
    <property type="entry name" value="AdoMet_MTases"/>
    <property type="match status" value="1"/>
</dbReference>